<accession>A0A6F8ZFX9</accession>
<dbReference type="KEGG" id="hfv:R50_1101"/>
<gene>
    <name evidence="2" type="ORF">R50_1101</name>
</gene>
<feature type="region of interest" description="Disordered" evidence="1">
    <location>
        <begin position="161"/>
        <end position="191"/>
    </location>
</feature>
<name>A0A6F8ZFX9_9FIRM</name>
<dbReference type="EMBL" id="LR778114">
    <property type="protein sequence ID" value="CAB1128607.1"/>
    <property type="molecule type" value="Genomic_DNA"/>
</dbReference>
<keyword evidence="3" id="KW-1185">Reference proteome</keyword>
<dbReference type="AlphaFoldDB" id="A0A6F8ZFX9"/>
<proteinExistence type="predicted"/>
<evidence type="ECO:0000313" key="3">
    <source>
        <dbReference type="Proteomes" id="UP000503399"/>
    </source>
</evidence>
<sequence length="191" mass="20328">MLAPVVAFGLTVAGQAGSAVHRRRGVTAMASGERMRPQGPAPGPAAALAALGEAFAAWEAGLDAGVADGTRYRRRKWWWRWSQLRAHPDLQELAALGRPFSACRRLCVPAGSGPSAPVPGGSRACRRAAARTGGSRRTRLCPLIPLRSVLFLAGMPGEGVGHPVRPREVTSSTSPPRWKRSRCPFPPVRRG</sequence>
<dbReference type="Proteomes" id="UP000503399">
    <property type="component" value="Chromosome"/>
</dbReference>
<evidence type="ECO:0000313" key="2">
    <source>
        <dbReference type="EMBL" id="CAB1128607.1"/>
    </source>
</evidence>
<organism evidence="2 3">
    <name type="scientific">Candidatus Hydrogenisulfobacillus filiaventi</name>
    <dbReference type="NCBI Taxonomy" id="2707344"/>
    <lineage>
        <taxon>Bacteria</taxon>
        <taxon>Bacillati</taxon>
        <taxon>Bacillota</taxon>
        <taxon>Clostridia</taxon>
        <taxon>Eubacteriales</taxon>
        <taxon>Clostridiales Family XVII. Incertae Sedis</taxon>
        <taxon>Candidatus Hydrogenisulfobacillus</taxon>
    </lineage>
</organism>
<evidence type="ECO:0000256" key="1">
    <source>
        <dbReference type="SAM" id="MobiDB-lite"/>
    </source>
</evidence>
<protein>
    <submittedName>
        <fullName evidence="2">Uncharacterized protein</fullName>
    </submittedName>
</protein>
<reference evidence="2 3" key="1">
    <citation type="submission" date="2020-02" db="EMBL/GenBank/DDBJ databases">
        <authorList>
            <person name="Hogendoorn C."/>
        </authorList>
    </citation>
    <scope>NUCLEOTIDE SEQUENCE [LARGE SCALE GENOMIC DNA]</scope>
    <source>
        <strain evidence="2">R501</strain>
    </source>
</reference>